<dbReference type="SUPFAM" id="SSF47384">
    <property type="entry name" value="Homodimeric domain of signal transducing histidine kinase"/>
    <property type="match status" value="1"/>
</dbReference>
<gene>
    <name evidence="9" type="ORF">APAC_0567</name>
</gene>
<dbReference type="SUPFAM" id="SSF55874">
    <property type="entry name" value="ATPase domain of HSP90 chaperone/DNA topoisomerase II/histidine kinase"/>
    <property type="match status" value="1"/>
</dbReference>
<keyword evidence="5" id="KW-0547">Nucleotide-binding</keyword>
<keyword evidence="3" id="KW-0597">Phosphoprotein</keyword>
<keyword evidence="10" id="KW-1185">Reference proteome</keyword>
<dbReference type="InterPro" id="IPR036097">
    <property type="entry name" value="HisK_dim/P_sf"/>
</dbReference>
<name>A0A5C2H3Z9_9BACT</name>
<dbReference type="InterPro" id="IPR004358">
    <property type="entry name" value="Sig_transdc_His_kin-like_C"/>
</dbReference>
<dbReference type="AlphaFoldDB" id="A0A5C2H3Z9"/>
<dbReference type="InterPro" id="IPR005467">
    <property type="entry name" value="His_kinase_dom"/>
</dbReference>
<dbReference type="PROSITE" id="PS50109">
    <property type="entry name" value="HIS_KIN"/>
    <property type="match status" value="1"/>
</dbReference>
<evidence type="ECO:0000313" key="10">
    <source>
        <dbReference type="Proteomes" id="UP000322726"/>
    </source>
</evidence>
<keyword evidence="4" id="KW-0808">Transferase</keyword>
<dbReference type="Gene3D" id="3.30.565.10">
    <property type="entry name" value="Histidine kinase-like ATPase, C-terminal domain"/>
    <property type="match status" value="1"/>
</dbReference>
<organism evidence="9 10">
    <name type="scientific">Malaciobacter pacificus</name>
    <dbReference type="NCBI Taxonomy" id="1080223"/>
    <lineage>
        <taxon>Bacteria</taxon>
        <taxon>Pseudomonadati</taxon>
        <taxon>Campylobacterota</taxon>
        <taxon>Epsilonproteobacteria</taxon>
        <taxon>Campylobacterales</taxon>
        <taxon>Arcobacteraceae</taxon>
        <taxon>Malaciobacter</taxon>
    </lineage>
</organism>
<dbReference type="GO" id="GO:0005524">
    <property type="term" value="F:ATP binding"/>
    <property type="evidence" value="ECO:0007669"/>
    <property type="project" value="UniProtKB-KW"/>
</dbReference>
<keyword evidence="7" id="KW-0067">ATP-binding</keyword>
<dbReference type="InterPro" id="IPR003661">
    <property type="entry name" value="HisK_dim/P_dom"/>
</dbReference>
<dbReference type="PANTHER" id="PTHR43065:SF10">
    <property type="entry name" value="PEROXIDE STRESS-ACTIVATED HISTIDINE KINASE MAK3"/>
    <property type="match status" value="1"/>
</dbReference>
<evidence type="ECO:0000256" key="3">
    <source>
        <dbReference type="ARBA" id="ARBA00022553"/>
    </source>
</evidence>
<evidence type="ECO:0000256" key="4">
    <source>
        <dbReference type="ARBA" id="ARBA00022679"/>
    </source>
</evidence>
<dbReference type="InterPro" id="IPR003594">
    <property type="entry name" value="HATPase_dom"/>
</dbReference>
<sequence>MIQIIKIIFFIFLFTSFINAQETKKNILIITSYSSSYPWDIDYTKGILEVQKEHKNLNIYKENLDSLINRTSNYEYFYEYIKDKYSSIKIDGVITESNPAFYFMQKYGLKLFSNIPYVYYTNEKKSSNFSNTINITNTTNIYNSLMLAIDQNPNANNMILIDQEEHINLQKQIENIKKDLNIRDLSNLPLNEIIDITSKIDSHTFIFYLSYFKEPLGNIFKSQDVLNKISEKSKIPIYSIYSTYLNNGIVGGNILYSKLLSKESIKAINDLLNNRKNSYKVSKTILDNKKLKEFNLSIPKIQSAEIINLESKISLLLKYKKEIILIVLLFIILVLFLIFTIYLSISRKRLINKLKVKNEDIINERNAKDKTEKILIQQSKMAALGDMIQNIAHQWRQPLSVISTSASGIKMNRQFDIIDIDQELKSIDKILESTKYLSNTIEVFRNFFKPSNTREFFDIGKSIDEAIFLANIDSNPYYNIQIKKDYEKLDVNSFKNEFIQVILNIINNAKDALIQNISDNEDRLIIIKLYQKQNNLVISIKDNAHGVNEKIIDKIFQPYFTTKHKSKGTGIGLFMSNEIITKHMKGKLIVKNSNFTYNKNNYYGAEFIIYLPIKI</sequence>
<proteinExistence type="predicted"/>
<evidence type="ECO:0000313" key="9">
    <source>
        <dbReference type="EMBL" id="QEP33717.1"/>
    </source>
</evidence>
<dbReference type="EMBL" id="CP035928">
    <property type="protein sequence ID" value="QEP33717.1"/>
    <property type="molecule type" value="Genomic_DNA"/>
</dbReference>
<dbReference type="RefSeq" id="WP_130232673.1">
    <property type="nucleotide sequence ID" value="NZ_BMEF01000002.1"/>
</dbReference>
<dbReference type="GO" id="GO:0000155">
    <property type="term" value="F:phosphorelay sensor kinase activity"/>
    <property type="evidence" value="ECO:0007669"/>
    <property type="project" value="InterPro"/>
</dbReference>
<dbReference type="PANTHER" id="PTHR43065">
    <property type="entry name" value="SENSOR HISTIDINE KINASE"/>
    <property type="match status" value="1"/>
</dbReference>
<evidence type="ECO:0000256" key="5">
    <source>
        <dbReference type="ARBA" id="ARBA00022741"/>
    </source>
</evidence>
<dbReference type="InterPro" id="IPR036890">
    <property type="entry name" value="HATPase_C_sf"/>
</dbReference>
<dbReference type="Proteomes" id="UP000322726">
    <property type="component" value="Chromosome"/>
</dbReference>
<accession>A0A5C2H3Z9</accession>
<evidence type="ECO:0000256" key="1">
    <source>
        <dbReference type="ARBA" id="ARBA00000085"/>
    </source>
</evidence>
<evidence type="ECO:0000256" key="7">
    <source>
        <dbReference type="ARBA" id="ARBA00022840"/>
    </source>
</evidence>
<reference evidence="10" key="2">
    <citation type="submission" date="2019-09" db="EMBL/GenBank/DDBJ databases">
        <title>Complete genome sequencing of four Arcobacter species reveals a diverse suite of mobile elements.</title>
        <authorList>
            <person name="On S.L.W."/>
            <person name="Miller W.G."/>
            <person name="Biggs P."/>
            <person name="Cornelius A."/>
            <person name="Vandamme P."/>
        </authorList>
    </citation>
    <scope>NUCLEOTIDE SEQUENCE [LARGE SCALE GENOMIC DNA]</scope>
    <source>
        <strain evidence="10">LMG 26638</strain>
    </source>
</reference>
<dbReference type="PRINTS" id="PR00344">
    <property type="entry name" value="BCTRLSENSOR"/>
</dbReference>
<dbReference type="EC" id="2.7.13.3" evidence="2"/>
<reference evidence="9 10" key="3">
    <citation type="submission" date="2019-09" db="EMBL/GenBank/DDBJ databases">
        <title>Taxonomic note: a critical rebuttal of the proposed division of the genus Arcobacter into six genera, emended descriptions of Arcobacter anaerophilus and the genus Arcobacter, and an assessment of genus-level boundaries for Epsilonproteobacteria using in silico genomic comparator tools.</title>
        <authorList>
            <person name="On S.L.W."/>
            <person name="Miller W.G."/>
            <person name="Biggs P."/>
            <person name="Cornelius A."/>
            <person name="Vandamme P."/>
        </authorList>
    </citation>
    <scope>NUCLEOTIDE SEQUENCE [LARGE SCALE GENOMIC DNA]</scope>
    <source>
        <strain evidence="9 10">LMG 26638</strain>
    </source>
</reference>
<evidence type="ECO:0000256" key="8">
    <source>
        <dbReference type="ARBA" id="ARBA00023012"/>
    </source>
</evidence>
<protein>
    <recommendedName>
        <fullName evidence="2">histidine kinase</fullName>
        <ecNumber evidence="2">2.7.13.3</ecNumber>
    </recommendedName>
</protein>
<dbReference type="Gene3D" id="1.10.287.130">
    <property type="match status" value="1"/>
</dbReference>
<comment type="catalytic activity">
    <reaction evidence="1">
        <text>ATP + protein L-histidine = ADP + protein N-phospho-L-histidine.</text>
        <dbReference type="EC" id="2.7.13.3"/>
    </reaction>
</comment>
<dbReference type="SMART" id="SM00387">
    <property type="entry name" value="HATPase_c"/>
    <property type="match status" value="1"/>
</dbReference>
<evidence type="ECO:0000256" key="6">
    <source>
        <dbReference type="ARBA" id="ARBA00022777"/>
    </source>
</evidence>
<keyword evidence="8" id="KW-0902">Two-component regulatory system</keyword>
<dbReference type="KEGG" id="apai:APAC_0567"/>
<keyword evidence="6 9" id="KW-0418">Kinase</keyword>
<reference evidence="9 10" key="1">
    <citation type="submission" date="2019-09" db="EMBL/GenBank/DDBJ databases">
        <title>Complete genome sequencing of four Arcobacter species reveals a diverse suite of mobile elements.</title>
        <authorList>
            <person name="Miller W.G."/>
            <person name="Yee E."/>
            <person name="Bono J.L."/>
        </authorList>
    </citation>
    <scope>NUCLEOTIDE SEQUENCE [LARGE SCALE GENOMIC DNA]</scope>
    <source>
        <strain evidence="9 10">LMG 26638</strain>
    </source>
</reference>
<dbReference type="OrthoDB" id="9813024at2"/>
<dbReference type="CDD" id="cd00082">
    <property type="entry name" value="HisKA"/>
    <property type="match status" value="1"/>
</dbReference>
<evidence type="ECO:0000256" key="2">
    <source>
        <dbReference type="ARBA" id="ARBA00012438"/>
    </source>
</evidence>
<dbReference type="Pfam" id="PF02518">
    <property type="entry name" value="HATPase_c"/>
    <property type="match status" value="1"/>
</dbReference>